<sequence>MILNRPFPLDIPSRQSLRYTFYAALCVFLILVLLRPFGLDELKSPILLFHAFLYALVTFIFVTANTLLLPRLFPTVYREEKWTVGKECIHMCWHLVPIAIGNWLLTHWLYKNSLSWHNLLNFLWITLVVGVFPLWLNVLLKQQRLLKKYQSGASRLEEQLNQPVSAPSSTEPVPEQVVFISENGKEQFMVLPGEIRYVTSADNYVRIYFIKDNKPASQLLRNTLRKAEDVLSPFPQFFRCHRAFIVNLKVVQHVSGNAQGYKLHLQGVEELIPVSRNLNAQLAENLNRSAMGKKQIPTSRDRLAEGRRQT</sequence>
<feature type="compositionally biased region" description="Basic and acidic residues" evidence="1">
    <location>
        <begin position="299"/>
        <end position="310"/>
    </location>
</feature>
<dbReference type="Proteomes" id="UP000677244">
    <property type="component" value="Unassembled WGS sequence"/>
</dbReference>
<dbReference type="PANTHER" id="PTHR37299">
    <property type="entry name" value="TRANSCRIPTIONAL REGULATOR-RELATED"/>
    <property type="match status" value="1"/>
</dbReference>
<dbReference type="PANTHER" id="PTHR37299:SF1">
    <property type="entry name" value="STAGE 0 SPORULATION PROTEIN A HOMOLOG"/>
    <property type="match status" value="1"/>
</dbReference>
<dbReference type="PROSITE" id="PS50930">
    <property type="entry name" value="HTH_LYTTR"/>
    <property type="match status" value="1"/>
</dbReference>
<feature type="transmembrane region" description="Helical" evidence="2">
    <location>
        <begin position="122"/>
        <end position="140"/>
    </location>
</feature>
<evidence type="ECO:0000256" key="2">
    <source>
        <dbReference type="SAM" id="Phobius"/>
    </source>
</evidence>
<evidence type="ECO:0000259" key="3">
    <source>
        <dbReference type="PROSITE" id="PS50930"/>
    </source>
</evidence>
<organism evidence="4 5">
    <name type="scientific">Niastella soli</name>
    <dbReference type="NCBI Taxonomy" id="2821487"/>
    <lineage>
        <taxon>Bacteria</taxon>
        <taxon>Pseudomonadati</taxon>
        <taxon>Bacteroidota</taxon>
        <taxon>Chitinophagia</taxon>
        <taxon>Chitinophagales</taxon>
        <taxon>Chitinophagaceae</taxon>
        <taxon>Niastella</taxon>
    </lineage>
</organism>
<evidence type="ECO:0000256" key="1">
    <source>
        <dbReference type="SAM" id="MobiDB-lite"/>
    </source>
</evidence>
<reference evidence="4 5" key="1">
    <citation type="submission" date="2021-03" db="EMBL/GenBank/DDBJ databases">
        <title>Assistant Professor.</title>
        <authorList>
            <person name="Huq M.A."/>
        </authorList>
    </citation>
    <scope>NUCLEOTIDE SEQUENCE [LARGE SCALE GENOMIC DNA]</scope>
    <source>
        <strain evidence="4 5">MAH-29</strain>
    </source>
</reference>
<keyword evidence="2" id="KW-1133">Transmembrane helix</keyword>
<dbReference type="Gene3D" id="2.40.50.1020">
    <property type="entry name" value="LytTr DNA-binding domain"/>
    <property type="match status" value="1"/>
</dbReference>
<evidence type="ECO:0000313" key="4">
    <source>
        <dbReference type="EMBL" id="MBO9205053.1"/>
    </source>
</evidence>
<name>A0ABS3Z4G9_9BACT</name>
<feature type="transmembrane region" description="Helical" evidence="2">
    <location>
        <begin position="51"/>
        <end position="70"/>
    </location>
</feature>
<keyword evidence="5" id="KW-1185">Reference proteome</keyword>
<feature type="region of interest" description="Disordered" evidence="1">
    <location>
        <begin position="289"/>
        <end position="310"/>
    </location>
</feature>
<dbReference type="SMART" id="SM00850">
    <property type="entry name" value="LytTR"/>
    <property type="match status" value="1"/>
</dbReference>
<feature type="transmembrane region" description="Helical" evidence="2">
    <location>
        <begin position="21"/>
        <end position="39"/>
    </location>
</feature>
<dbReference type="InterPro" id="IPR007492">
    <property type="entry name" value="LytTR_DNA-bd_dom"/>
</dbReference>
<proteinExistence type="predicted"/>
<dbReference type="EMBL" id="JAGHKO010000017">
    <property type="protein sequence ID" value="MBO9205053.1"/>
    <property type="molecule type" value="Genomic_DNA"/>
</dbReference>
<feature type="transmembrane region" description="Helical" evidence="2">
    <location>
        <begin position="91"/>
        <end position="110"/>
    </location>
</feature>
<dbReference type="RefSeq" id="WP_209144242.1">
    <property type="nucleotide sequence ID" value="NZ_JAGHKO010000017.1"/>
</dbReference>
<dbReference type="InterPro" id="IPR046947">
    <property type="entry name" value="LytR-like"/>
</dbReference>
<evidence type="ECO:0000313" key="5">
    <source>
        <dbReference type="Proteomes" id="UP000677244"/>
    </source>
</evidence>
<feature type="domain" description="HTH LytTR-type" evidence="3">
    <location>
        <begin position="179"/>
        <end position="288"/>
    </location>
</feature>
<keyword evidence="2" id="KW-0812">Transmembrane</keyword>
<accession>A0ABS3Z4G9</accession>
<gene>
    <name evidence="4" type="ORF">J7I42_32500</name>
</gene>
<protein>
    <submittedName>
        <fullName evidence="4">LytTR family transcriptional regulator</fullName>
    </submittedName>
</protein>
<dbReference type="Pfam" id="PF04397">
    <property type="entry name" value="LytTR"/>
    <property type="match status" value="1"/>
</dbReference>
<comment type="caution">
    <text evidence="4">The sequence shown here is derived from an EMBL/GenBank/DDBJ whole genome shotgun (WGS) entry which is preliminary data.</text>
</comment>
<keyword evidence="2" id="KW-0472">Membrane</keyword>